<comment type="caution">
    <text evidence="1">The sequence shown here is derived from an EMBL/GenBank/DDBJ whole genome shotgun (WGS) entry which is preliminary data.</text>
</comment>
<dbReference type="AlphaFoldDB" id="A0AAV4URZ6"/>
<proteinExistence type="predicted"/>
<accession>A0AAV4URZ6</accession>
<evidence type="ECO:0000313" key="2">
    <source>
        <dbReference type="Proteomes" id="UP001054837"/>
    </source>
</evidence>
<protein>
    <submittedName>
        <fullName evidence="1">Uncharacterized protein</fullName>
    </submittedName>
</protein>
<dbReference type="EMBL" id="BPLQ01011834">
    <property type="protein sequence ID" value="GIY60685.1"/>
    <property type="molecule type" value="Genomic_DNA"/>
</dbReference>
<name>A0AAV4URZ6_9ARAC</name>
<organism evidence="1 2">
    <name type="scientific">Caerostris darwini</name>
    <dbReference type="NCBI Taxonomy" id="1538125"/>
    <lineage>
        <taxon>Eukaryota</taxon>
        <taxon>Metazoa</taxon>
        <taxon>Ecdysozoa</taxon>
        <taxon>Arthropoda</taxon>
        <taxon>Chelicerata</taxon>
        <taxon>Arachnida</taxon>
        <taxon>Araneae</taxon>
        <taxon>Araneomorphae</taxon>
        <taxon>Entelegynae</taxon>
        <taxon>Araneoidea</taxon>
        <taxon>Araneidae</taxon>
        <taxon>Caerostris</taxon>
    </lineage>
</organism>
<reference evidence="1 2" key="1">
    <citation type="submission" date="2021-06" db="EMBL/GenBank/DDBJ databases">
        <title>Caerostris darwini draft genome.</title>
        <authorList>
            <person name="Kono N."/>
            <person name="Arakawa K."/>
        </authorList>
    </citation>
    <scope>NUCLEOTIDE SEQUENCE [LARGE SCALE GENOMIC DNA]</scope>
</reference>
<sequence>MTLHRKLLRISHTYTKIKSPSNARHIKRFNHFAKSFLGKIFKIPSSQRNIRWYVNIESMLSELKIVLMENTISMEFVDCLLTISKDLFQKEEHGMERVTDEDNADTWTHSVLSWDLNICSEFIEAMWIKTPCFDK</sequence>
<keyword evidence="2" id="KW-1185">Reference proteome</keyword>
<evidence type="ECO:0000313" key="1">
    <source>
        <dbReference type="EMBL" id="GIY60685.1"/>
    </source>
</evidence>
<dbReference type="Proteomes" id="UP001054837">
    <property type="component" value="Unassembled WGS sequence"/>
</dbReference>
<gene>
    <name evidence="1" type="ORF">CDAR_182011</name>
</gene>